<dbReference type="EMBL" id="DS551049">
    <property type="protein sequence ID" value="EDR21557.1"/>
    <property type="molecule type" value="Genomic_DNA"/>
</dbReference>
<organism evidence="2">
    <name type="scientific">Entamoeba dispar (strain ATCC PRA-260 / SAW760)</name>
    <dbReference type="NCBI Taxonomy" id="370354"/>
    <lineage>
        <taxon>Eukaryota</taxon>
        <taxon>Amoebozoa</taxon>
        <taxon>Evosea</taxon>
        <taxon>Archamoebae</taxon>
        <taxon>Mastigamoebida</taxon>
        <taxon>Entamoebidae</taxon>
        <taxon>Entamoeba</taxon>
    </lineage>
</organism>
<dbReference type="GeneID" id="5914391"/>
<dbReference type="RefSeq" id="XP_001741969.1">
    <property type="nucleotide sequence ID" value="XM_001741917.1"/>
</dbReference>
<reference evidence="2" key="1">
    <citation type="submission" date="2007-12" db="EMBL/GenBank/DDBJ databases">
        <title>Annotation of Entamoeba dispar SAW760.</title>
        <authorList>
            <person name="Lorenzi H."/>
            <person name="Inman J."/>
            <person name="Schobel S."/>
            <person name="Amedeo P."/>
            <person name="Caler E."/>
        </authorList>
    </citation>
    <scope>NUCLEOTIDE SEQUENCE [LARGE SCALE GENOMIC DNA]</scope>
    <source>
        <strain evidence="2">ATCC PRA-260 / SAW760</strain>
    </source>
</reference>
<evidence type="ECO:0000313" key="2">
    <source>
        <dbReference type="Proteomes" id="UP000008076"/>
    </source>
</evidence>
<sequence length="162" mass="18211">MDLMESLSVVQTSTEIFDLKFKYDSIKDSLIVTPLLQIIKIDLSHSKQKLKLQNDTTFFECFGITKITNLSFEIQGIINKTSVVNLSSLNSKKIRIKTSCIGDLILNGTNKEELYIETSSIQNITLSDILYFRGISGHLHNVKMKNVASYKGCSSVILNITK</sequence>
<accession>B0EV93</accession>
<protein>
    <submittedName>
        <fullName evidence="1">Uncharacterized protein</fullName>
    </submittedName>
</protein>
<dbReference type="VEuPathDB" id="AmoebaDB:EDI_220070"/>
<keyword evidence="2" id="KW-1185">Reference proteome</keyword>
<gene>
    <name evidence="1" type="ORF">EDI_220070</name>
</gene>
<dbReference type="OrthoDB" id="10319159at2759"/>
<name>B0EV93_ENTDS</name>
<dbReference type="AlphaFoldDB" id="B0EV93"/>
<proteinExistence type="predicted"/>
<dbReference type="KEGG" id="edi:EDI_220070"/>
<dbReference type="eggNOG" id="ENOG502R90H">
    <property type="taxonomic scope" value="Eukaryota"/>
</dbReference>
<dbReference type="Proteomes" id="UP000008076">
    <property type="component" value="Unassembled WGS sequence"/>
</dbReference>
<evidence type="ECO:0000313" key="1">
    <source>
        <dbReference type="EMBL" id="EDR21557.1"/>
    </source>
</evidence>